<name>A0A9P4RCZ2_9PLEO</name>
<evidence type="ECO:0000313" key="2">
    <source>
        <dbReference type="EMBL" id="KAF2741064.1"/>
    </source>
</evidence>
<comment type="caution">
    <text evidence="2">The sequence shown here is derived from an EMBL/GenBank/DDBJ whole genome shotgun (WGS) entry which is preliminary data.</text>
</comment>
<evidence type="ECO:0000313" key="3">
    <source>
        <dbReference type="Proteomes" id="UP000799444"/>
    </source>
</evidence>
<sequence>MDKPLPSCPRSQPSANYEQWFTMENTPNFDMCPTCYEGVFADTPFAYYFKRRRPQELTISRYCDFSSPWMRLAWLLTVKQQRERPDLICALARIFEKERPCPNEREIANGIWFGIPDPRDGRHIANFVVCPCDKAYLEALFPSVRGYFTMIPPTDPRIARKYTCSIRATSRRFPKYLDLLVDLDEEALKRNRPVNFEPFIQLARAHAFKGECQRDKALFHKGWHFIPQLPEFTVCEECYDDVIRPADQDRNKLASMFFRAMQPLPDEDIEGTSCCLYSNRMRRVWDRVAHDEDFKYLKRKAVERKQEESRLNRRKRDLEDYIERAGMYMQGSVEVDKARRQLRDVEDEWKEWE</sequence>
<feature type="coiled-coil region" evidence="1">
    <location>
        <begin position="304"/>
        <end position="348"/>
    </location>
</feature>
<dbReference type="OrthoDB" id="5296at2759"/>
<protein>
    <submittedName>
        <fullName evidence="2">Uncharacterized protein</fullName>
    </submittedName>
</protein>
<reference evidence="2" key="1">
    <citation type="journal article" date="2020" name="Stud. Mycol.">
        <title>101 Dothideomycetes genomes: a test case for predicting lifestyles and emergence of pathogens.</title>
        <authorList>
            <person name="Haridas S."/>
            <person name="Albert R."/>
            <person name="Binder M."/>
            <person name="Bloem J."/>
            <person name="Labutti K."/>
            <person name="Salamov A."/>
            <person name="Andreopoulos B."/>
            <person name="Baker S."/>
            <person name="Barry K."/>
            <person name="Bills G."/>
            <person name="Bluhm B."/>
            <person name="Cannon C."/>
            <person name="Castanera R."/>
            <person name="Culley D."/>
            <person name="Daum C."/>
            <person name="Ezra D."/>
            <person name="Gonzalez J."/>
            <person name="Henrissat B."/>
            <person name="Kuo A."/>
            <person name="Liang C."/>
            <person name="Lipzen A."/>
            <person name="Lutzoni F."/>
            <person name="Magnuson J."/>
            <person name="Mondo S."/>
            <person name="Nolan M."/>
            <person name="Ohm R."/>
            <person name="Pangilinan J."/>
            <person name="Park H.-J."/>
            <person name="Ramirez L."/>
            <person name="Alfaro M."/>
            <person name="Sun H."/>
            <person name="Tritt A."/>
            <person name="Yoshinaga Y."/>
            <person name="Zwiers L.-H."/>
            <person name="Turgeon B."/>
            <person name="Goodwin S."/>
            <person name="Spatafora J."/>
            <person name="Crous P."/>
            <person name="Grigoriev I."/>
        </authorList>
    </citation>
    <scope>NUCLEOTIDE SEQUENCE</scope>
    <source>
        <strain evidence="2">CBS 125425</strain>
    </source>
</reference>
<proteinExistence type="predicted"/>
<accession>A0A9P4RCZ2</accession>
<keyword evidence="1" id="KW-0175">Coiled coil</keyword>
<evidence type="ECO:0000256" key="1">
    <source>
        <dbReference type="SAM" id="Coils"/>
    </source>
</evidence>
<dbReference type="EMBL" id="ML996098">
    <property type="protein sequence ID" value="KAF2741064.1"/>
    <property type="molecule type" value="Genomic_DNA"/>
</dbReference>
<dbReference type="AlphaFoldDB" id="A0A9P4RCZ2"/>
<organism evidence="2 3">
    <name type="scientific">Polyplosphaeria fusca</name>
    <dbReference type="NCBI Taxonomy" id="682080"/>
    <lineage>
        <taxon>Eukaryota</taxon>
        <taxon>Fungi</taxon>
        <taxon>Dikarya</taxon>
        <taxon>Ascomycota</taxon>
        <taxon>Pezizomycotina</taxon>
        <taxon>Dothideomycetes</taxon>
        <taxon>Pleosporomycetidae</taxon>
        <taxon>Pleosporales</taxon>
        <taxon>Tetraplosphaeriaceae</taxon>
        <taxon>Polyplosphaeria</taxon>
    </lineage>
</organism>
<keyword evidence="3" id="KW-1185">Reference proteome</keyword>
<dbReference type="Proteomes" id="UP000799444">
    <property type="component" value="Unassembled WGS sequence"/>
</dbReference>
<gene>
    <name evidence="2" type="ORF">EJ04DRAFT_423285</name>
</gene>